<comment type="catalytic activity">
    <reaction evidence="1">
        <text>ATP + protein L-histidine = ADP + protein N-phospho-L-histidine.</text>
        <dbReference type="EC" id="2.7.13.3"/>
    </reaction>
</comment>
<accession>A0A6G7Y6V7</accession>
<evidence type="ECO:0000256" key="9">
    <source>
        <dbReference type="ARBA" id="ARBA00023012"/>
    </source>
</evidence>
<evidence type="ECO:0000256" key="7">
    <source>
        <dbReference type="ARBA" id="ARBA00022777"/>
    </source>
</evidence>
<evidence type="ECO:0000256" key="4">
    <source>
        <dbReference type="ARBA" id="ARBA00022553"/>
    </source>
</evidence>
<dbReference type="SMART" id="SM00388">
    <property type="entry name" value="HisKA"/>
    <property type="match status" value="1"/>
</dbReference>
<evidence type="ECO:0000256" key="8">
    <source>
        <dbReference type="ARBA" id="ARBA00022989"/>
    </source>
</evidence>
<feature type="domain" description="Histidine kinase" evidence="13">
    <location>
        <begin position="252"/>
        <end position="461"/>
    </location>
</feature>
<dbReference type="CDD" id="cd00082">
    <property type="entry name" value="HisKA"/>
    <property type="match status" value="1"/>
</dbReference>
<dbReference type="GO" id="GO:0005886">
    <property type="term" value="C:plasma membrane"/>
    <property type="evidence" value="ECO:0007669"/>
    <property type="project" value="UniProtKB-SubCell"/>
</dbReference>
<organism evidence="15 16">
    <name type="scientific">Propioniciclava coleopterorum</name>
    <dbReference type="NCBI Taxonomy" id="2714937"/>
    <lineage>
        <taxon>Bacteria</taxon>
        <taxon>Bacillati</taxon>
        <taxon>Actinomycetota</taxon>
        <taxon>Actinomycetes</taxon>
        <taxon>Propionibacteriales</taxon>
        <taxon>Propionibacteriaceae</taxon>
        <taxon>Propioniciclava</taxon>
    </lineage>
</organism>
<evidence type="ECO:0000256" key="12">
    <source>
        <dbReference type="SAM" id="Phobius"/>
    </source>
</evidence>
<dbReference type="Gene3D" id="3.30.565.10">
    <property type="entry name" value="Histidine kinase-like ATPase, C-terminal domain"/>
    <property type="match status" value="1"/>
</dbReference>
<comment type="subcellular location">
    <subcellularLocation>
        <location evidence="2">Cell membrane</location>
    </subcellularLocation>
</comment>
<dbReference type="InterPro" id="IPR003594">
    <property type="entry name" value="HATPase_dom"/>
</dbReference>
<dbReference type="SUPFAM" id="SSF47384">
    <property type="entry name" value="Homodimeric domain of signal transducing histidine kinase"/>
    <property type="match status" value="1"/>
</dbReference>
<dbReference type="RefSeq" id="WP_166233490.1">
    <property type="nucleotide sequence ID" value="NZ_CP049865.1"/>
</dbReference>
<dbReference type="InterPro" id="IPR003660">
    <property type="entry name" value="HAMP_dom"/>
</dbReference>
<name>A0A6G7Y6V7_9ACTN</name>
<evidence type="ECO:0000256" key="11">
    <source>
        <dbReference type="SAM" id="MobiDB-lite"/>
    </source>
</evidence>
<keyword evidence="8 12" id="KW-1133">Transmembrane helix</keyword>
<dbReference type="Pfam" id="PF00512">
    <property type="entry name" value="HisKA"/>
    <property type="match status" value="1"/>
</dbReference>
<proteinExistence type="predicted"/>
<dbReference type="InterPro" id="IPR003661">
    <property type="entry name" value="HisK_dim/P_dom"/>
</dbReference>
<dbReference type="EC" id="2.7.13.3" evidence="3"/>
<feature type="domain" description="HAMP" evidence="14">
    <location>
        <begin position="192"/>
        <end position="244"/>
    </location>
</feature>
<keyword evidence="10 12" id="KW-0472">Membrane</keyword>
<keyword evidence="16" id="KW-1185">Reference proteome</keyword>
<feature type="transmembrane region" description="Helical" evidence="12">
    <location>
        <begin position="20"/>
        <end position="42"/>
    </location>
</feature>
<dbReference type="Proteomes" id="UP000501058">
    <property type="component" value="Chromosome"/>
</dbReference>
<evidence type="ECO:0000256" key="10">
    <source>
        <dbReference type="ARBA" id="ARBA00023136"/>
    </source>
</evidence>
<reference evidence="15 16" key="1">
    <citation type="submission" date="2020-03" db="EMBL/GenBank/DDBJ databases">
        <title>Propioniciclava sp. nov., isolated from Hydrophilus acuminatus.</title>
        <authorList>
            <person name="Hyun D.-W."/>
            <person name="Bae J.-W."/>
        </authorList>
    </citation>
    <scope>NUCLEOTIDE SEQUENCE [LARGE SCALE GENOMIC DNA]</scope>
    <source>
        <strain evidence="15 16">HDW11</strain>
    </source>
</reference>
<dbReference type="SUPFAM" id="SSF55874">
    <property type="entry name" value="ATPase domain of HSP90 chaperone/DNA topoisomerase II/histidine kinase"/>
    <property type="match status" value="1"/>
</dbReference>
<evidence type="ECO:0000259" key="13">
    <source>
        <dbReference type="PROSITE" id="PS50109"/>
    </source>
</evidence>
<feature type="region of interest" description="Disordered" evidence="11">
    <location>
        <begin position="456"/>
        <end position="489"/>
    </location>
</feature>
<sequence length="489" mass="52293">MVSWVRDFFSSANRSLQERLAILIALAIAAAVAVTGVAAYAMTLVTVYDQLDTELVDVANITSGALSEDLENMGGIDTTTWRAANVIVMLVRADGHAIMTPNRQTTLEWGPDELAIARVSHGWSSRTGLNSAGALTRIVSVPLVNQGEHFALIVGRPLSPTLAILQTTGLSLLLVGGVGAAIAAAIGYMIAKSGLQPIRQLSDAVSSIAATNKLTPVEIRGDDEIADLGATFNRMLKALESSRERQRRLIADAGHELRTPLTSMRTNVELLVADERQGMLPDGARSEILRDVAAQLGEFTQLVGDLVQLSREESVQAAPEPVDLRDIIYHALDRVKRRGPGLAWRVTLDPLYLVGEPDALERAVTNLLDNAVKFSPAGGTITVELQGDRFRVADEGPGIADEDLPHVFERFYRSEHARSTTGSGLGLSIVAQTIQAHGGWVKAGHAPEGGAELIARLPGSPIPPEDEEQEAARLAEAEETADPAYPTEV</sequence>
<dbReference type="Gene3D" id="1.10.287.130">
    <property type="match status" value="1"/>
</dbReference>
<evidence type="ECO:0000313" key="15">
    <source>
        <dbReference type="EMBL" id="QIK72416.1"/>
    </source>
</evidence>
<dbReference type="PROSITE" id="PS50885">
    <property type="entry name" value="HAMP"/>
    <property type="match status" value="1"/>
</dbReference>
<protein>
    <recommendedName>
        <fullName evidence="3">histidine kinase</fullName>
        <ecNumber evidence="3">2.7.13.3</ecNumber>
    </recommendedName>
</protein>
<dbReference type="CDD" id="cd00075">
    <property type="entry name" value="HATPase"/>
    <property type="match status" value="1"/>
</dbReference>
<keyword evidence="5" id="KW-0808">Transferase</keyword>
<dbReference type="EMBL" id="CP049865">
    <property type="protein sequence ID" value="QIK72416.1"/>
    <property type="molecule type" value="Genomic_DNA"/>
</dbReference>
<keyword evidence="7 15" id="KW-0418">Kinase</keyword>
<dbReference type="SUPFAM" id="SSF158472">
    <property type="entry name" value="HAMP domain-like"/>
    <property type="match status" value="1"/>
</dbReference>
<keyword evidence="6 12" id="KW-0812">Transmembrane</keyword>
<evidence type="ECO:0000256" key="1">
    <source>
        <dbReference type="ARBA" id="ARBA00000085"/>
    </source>
</evidence>
<dbReference type="AlphaFoldDB" id="A0A6G7Y6V7"/>
<evidence type="ECO:0000259" key="14">
    <source>
        <dbReference type="PROSITE" id="PS50885"/>
    </source>
</evidence>
<dbReference type="PANTHER" id="PTHR45436">
    <property type="entry name" value="SENSOR HISTIDINE KINASE YKOH"/>
    <property type="match status" value="1"/>
</dbReference>
<evidence type="ECO:0000256" key="3">
    <source>
        <dbReference type="ARBA" id="ARBA00012438"/>
    </source>
</evidence>
<dbReference type="PROSITE" id="PS50109">
    <property type="entry name" value="HIS_KIN"/>
    <property type="match status" value="1"/>
</dbReference>
<dbReference type="InterPro" id="IPR005467">
    <property type="entry name" value="His_kinase_dom"/>
</dbReference>
<dbReference type="SMART" id="SM00304">
    <property type="entry name" value="HAMP"/>
    <property type="match status" value="1"/>
</dbReference>
<evidence type="ECO:0000313" key="16">
    <source>
        <dbReference type="Proteomes" id="UP000501058"/>
    </source>
</evidence>
<dbReference type="InterPro" id="IPR036097">
    <property type="entry name" value="HisK_dim/P_sf"/>
</dbReference>
<dbReference type="Pfam" id="PF02518">
    <property type="entry name" value="HATPase_c"/>
    <property type="match status" value="1"/>
</dbReference>
<gene>
    <name evidence="15" type="ORF">G7070_09215</name>
</gene>
<evidence type="ECO:0000256" key="2">
    <source>
        <dbReference type="ARBA" id="ARBA00004236"/>
    </source>
</evidence>
<dbReference type="PRINTS" id="PR00344">
    <property type="entry name" value="BCTRLSENSOR"/>
</dbReference>
<dbReference type="CDD" id="cd06225">
    <property type="entry name" value="HAMP"/>
    <property type="match status" value="1"/>
</dbReference>
<dbReference type="Pfam" id="PF00672">
    <property type="entry name" value="HAMP"/>
    <property type="match status" value="1"/>
</dbReference>
<keyword evidence="4" id="KW-0597">Phosphoprotein</keyword>
<dbReference type="GO" id="GO:0000155">
    <property type="term" value="F:phosphorelay sensor kinase activity"/>
    <property type="evidence" value="ECO:0007669"/>
    <property type="project" value="InterPro"/>
</dbReference>
<dbReference type="InterPro" id="IPR036890">
    <property type="entry name" value="HATPase_C_sf"/>
</dbReference>
<dbReference type="PANTHER" id="PTHR45436:SF5">
    <property type="entry name" value="SENSOR HISTIDINE KINASE TRCS"/>
    <property type="match status" value="1"/>
</dbReference>
<evidence type="ECO:0000256" key="6">
    <source>
        <dbReference type="ARBA" id="ARBA00022692"/>
    </source>
</evidence>
<keyword evidence="9" id="KW-0902">Two-component regulatory system</keyword>
<dbReference type="Gene3D" id="6.10.340.10">
    <property type="match status" value="1"/>
</dbReference>
<dbReference type="InterPro" id="IPR004358">
    <property type="entry name" value="Sig_transdc_His_kin-like_C"/>
</dbReference>
<dbReference type="SMART" id="SM00387">
    <property type="entry name" value="HATPase_c"/>
    <property type="match status" value="1"/>
</dbReference>
<evidence type="ECO:0000256" key="5">
    <source>
        <dbReference type="ARBA" id="ARBA00022679"/>
    </source>
</evidence>
<dbReference type="InterPro" id="IPR050428">
    <property type="entry name" value="TCS_sensor_his_kinase"/>
</dbReference>
<feature type="transmembrane region" description="Helical" evidence="12">
    <location>
        <begin position="170"/>
        <end position="191"/>
    </location>
</feature>
<dbReference type="KEGG" id="prv:G7070_09215"/>